<dbReference type="InterPro" id="IPR000399">
    <property type="entry name" value="TPP-bd_CS"/>
</dbReference>
<dbReference type="PANTHER" id="PTHR18968:SF13">
    <property type="entry name" value="ACETOLACTATE SYNTHASE CATALYTIC SUBUNIT, MITOCHONDRIAL"/>
    <property type="match status" value="1"/>
</dbReference>
<accession>A0A0E2ANQ4</accession>
<dbReference type="Proteomes" id="UP000003879">
    <property type="component" value="Unassembled WGS sequence"/>
</dbReference>
<dbReference type="InterPro" id="IPR029035">
    <property type="entry name" value="DHS-like_NAD/FAD-binding_dom"/>
</dbReference>
<evidence type="ECO:0000313" key="8">
    <source>
        <dbReference type="EMBL" id="EIY94942.1"/>
    </source>
</evidence>
<dbReference type="FunFam" id="3.40.50.970:FF:000007">
    <property type="entry name" value="Acetolactate synthase"/>
    <property type="match status" value="1"/>
</dbReference>
<dbReference type="Gene3D" id="3.40.50.970">
    <property type="match status" value="2"/>
</dbReference>
<dbReference type="InterPro" id="IPR029061">
    <property type="entry name" value="THDP-binding"/>
</dbReference>
<feature type="domain" description="Thiamine pyrophosphate enzyme central" evidence="5">
    <location>
        <begin position="200"/>
        <end position="311"/>
    </location>
</feature>
<dbReference type="InterPro" id="IPR012000">
    <property type="entry name" value="Thiamin_PyroP_enz_cen_dom"/>
</dbReference>
<dbReference type="InterPro" id="IPR012001">
    <property type="entry name" value="Thiamin_PyroP_enz_TPP-bd_dom"/>
</dbReference>
<evidence type="ECO:0000256" key="2">
    <source>
        <dbReference type="ARBA" id="ARBA00007812"/>
    </source>
</evidence>
<reference evidence="8 9" key="1">
    <citation type="submission" date="2012-02" db="EMBL/GenBank/DDBJ databases">
        <title>The Genome Sequence of Bacteroides fragilis CL07T12C05.</title>
        <authorList>
            <consortium name="The Broad Institute Genome Sequencing Platform"/>
            <person name="Earl A."/>
            <person name="Ward D."/>
            <person name="Feldgarden M."/>
            <person name="Gevers D."/>
            <person name="Zitomersky N.L."/>
            <person name="Coyne M.J."/>
            <person name="Comstock L.E."/>
            <person name="Young S.K."/>
            <person name="Zeng Q."/>
            <person name="Gargeya S."/>
            <person name="Fitzgerald M."/>
            <person name="Haas B."/>
            <person name="Abouelleil A."/>
            <person name="Alvarado L."/>
            <person name="Arachchi H.M."/>
            <person name="Berlin A."/>
            <person name="Chapman S.B."/>
            <person name="Gearin G."/>
            <person name="Goldberg J."/>
            <person name="Griggs A."/>
            <person name="Gujja S."/>
            <person name="Hansen M."/>
            <person name="Heiman D."/>
            <person name="Howarth C."/>
            <person name="Larimer J."/>
            <person name="Lui A."/>
            <person name="MacDonald P.J.P."/>
            <person name="McCowen C."/>
            <person name="Montmayeur A."/>
            <person name="Murphy C."/>
            <person name="Neiman D."/>
            <person name="Pearson M."/>
            <person name="Priest M."/>
            <person name="Roberts A."/>
            <person name="Saif S."/>
            <person name="Shea T."/>
            <person name="Sisk P."/>
            <person name="Stolte C."/>
            <person name="Sykes S."/>
            <person name="Wortman J."/>
            <person name="Nusbaum C."/>
            <person name="Birren B."/>
        </authorList>
    </citation>
    <scope>NUCLEOTIDE SEQUENCE [LARGE SCALE GENOMIC DNA]</scope>
    <source>
        <strain evidence="8 9">CL07T12C05</strain>
    </source>
</reference>
<protein>
    <recommendedName>
        <fullName evidence="10">Acetolactate synthase</fullName>
    </recommendedName>
</protein>
<dbReference type="Gene3D" id="3.40.50.1220">
    <property type="entry name" value="TPP-binding domain"/>
    <property type="match status" value="1"/>
</dbReference>
<dbReference type="InterPro" id="IPR011766">
    <property type="entry name" value="TPP_enzyme_TPP-bd"/>
</dbReference>
<dbReference type="GO" id="GO:0009099">
    <property type="term" value="P:L-valine biosynthetic process"/>
    <property type="evidence" value="ECO:0007669"/>
    <property type="project" value="TreeGrafter"/>
</dbReference>
<dbReference type="AlphaFoldDB" id="A0A0E2ANQ4"/>
<feature type="domain" description="Thiamine pyrophosphate enzyme TPP-binding" evidence="6">
    <location>
        <begin position="389"/>
        <end position="533"/>
    </location>
</feature>
<evidence type="ECO:0000256" key="1">
    <source>
        <dbReference type="ARBA" id="ARBA00001964"/>
    </source>
</evidence>
<evidence type="ECO:0008006" key="10">
    <source>
        <dbReference type="Google" id="ProtNLM"/>
    </source>
</evidence>
<dbReference type="Pfam" id="PF00205">
    <property type="entry name" value="TPP_enzyme_M"/>
    <property type="match status" value="1"/>
</dbReference>
<dbReference type="GO" id="GO:0000287">
    <property type="term" value="F:magnesium ion binding"/>
    <property type="evidence" value="ECO:0007669"/>
    <property type="project" value="InterPro"/>
</dbReference>
<evidence type="ECO:0000256" key="4">
    <source>
        <dbReference type="RuleBase" id="RU362132"/>
    </source>
</evidence>
<dbReference type="SUPFAM" id="SSF52518">
    <property type="entry name" value="Thiamin diphosphate-binding fold (THDP-binding)"/>
    <property type="match status" value="2"/>
</dbReference>
<dbReference type="PATRIC" id="fig|997883.3.peg.2878"/>
<comment type="similarity">
    <text evidence="2 4">Belongs to the TPP enzyme family.</text>
</comment>
<dbReference type="PROSITE" id="PS00187">
    <property type="entry name" value="TPP_ENZYMES"/>
    <property type="match status" value="1"/>
</dbReference>
<dbReference type="InterPro" id="IPR045229">
    <property type="entry name" value="TPP_enz"/>
</dbReference>
<keyword evidence="3 4" id="KW-0786">Thiamine pyrophosphate</keyword>
<dbReference type="GO" id="GO:0050660">
    <property type="term" value="F:flavin adenine dinucleotide binding"/>
    <property type="evidence" value="ECO:0007669"/>
    <property type="project" value="TreeGrafter"/>
</dbReference>
<dbReference type="CDD" id="cd07035">
    <property type="entry name" value="TPP_PYR_POX_like"/>
    <property type="match status" value="1"/>
</dbReference>
<dbReference type="GO" id="GO:0003984">
    <property type="term" value="F:acetolactate synthase activity"/>
    <property type="evidence" value="ECO:0007669"/>
    <property type="project" value="TreeGrafter"/>
</dbReference>
<feature type="domain" description="Thiamine pyrophosphate enzyme N-terminal TPP-binding" evidence="7">
    <location>
        <begin position="1"/>
        <end position="124"/>
    </location>
</feature>
<gene>
    <name evidence="8" type="ORF">HMPREF1056_02770</name>
</gene>
<dbReference type="EMBL" id="AGXN01000014">
    <property type="protein sequence ID" value="EIY94942.1"/>
    <property type="molecule type" value="Genomic_DNA"/>
</dbReference>
<dbReference type="PANTHER" id="PTHR18968">
    <property type="entry name" value="THIAMINE PYROPHOSPHATE ENZYMES"/>
    <property type="match status" value="1"/>
</dbReference>
<evidence type="ECO:0000313" key="9">
    <source>
        <dbReference type="Proteomes" id="UP000003879"/>
    </source>
</evidence>
<comment type="caution">
    <text evidence="8">The sequence shown here is derived from an EMBL/GenBank/DDBJ whole genome shotgun (WGS) entry which is preliminary data.</text>
</comment>
<evidence type="ECO:0000256" key="3">
    <source>
        <dbReference type="ARBA" id="ARBA00023052"/>
    </source>
</evidence>
<dbReference type="GO" id="GO:0030976">
    <property type="term" value="F:thiamine pyrophosphate binding"/>
    <property type="evidence" value="ECO:0007669"/>
    <property type="project" value="InterPro"/>
</dbReference>
<dbReference type="GO" id="GO:0005948">
    <property type="term" value="C:acetolactate synthase complex"/>
    <property type="evidence" value="ECO:0007669"/>
    <property type="project" value="TreeGrafter"/>
</dbReference>
<dbReference type="Pfam" id="PF02775">
    <property type="entry name" value="TPP_enzyme_C"/>
    <property type="match status" value="1"/>
</dbReference>
<sequence length="578" mass="64818">MKVSDYIISYIESRGVHVIFGYIGGMITHLVDSVSQNPNMQFIQTYHEQTAAIAAEGFAKESGLFGVAISTSGPGATNMMTGIADAYFDSIPVLYITGQVNTYEYKYDKPVRQQGFQETDIVSMVKSVTKYAKLIDKAEDIKYELDKALYIALSGRKGPVLLDLPMDIQREEINPETLIGYSGESILNNPLIAWEEIRLLMESSHRPMLLLGAGCCNSDMVLLNDFIRRHHFPVITSLMGRGAIDETYDNYIGMIGSYGNRCANMGVANADLLIALGTRLDTRQTGARLDQFLSNGHIIHVDIDDNELEYHRLLNRKKVNCTIDCFLQKEKEMPISLGDISEWNFFLHGLKQRYGQDAEIERFVENKSPYRFMQYFDSLTQTDDVICADIGQNQMWAAQTLRLKSGQKFVTSGGLAPMGFSLPVAIGCSFANPNKKVFSINGDGGFHMAIQSLMLISQYNLPIKVIILNNASLGMITQFQHLYFDDRMCGTTLNGGYRVPDIKSLSTAYGLPYFRLTVDRLDDPDLREEMQAAHNCIIECVVEGLTSVSPKLEYDKPISKPLPLLPEEEYKENMLLEA</sequence>
<evidence type="ECO:0000259" key="6">
    <source>
        <dbReference type="Pfam" id="PF02775"/>
    </source>
</evidence>
<comment type="cofactor">
    <cofactor evidence="1">
        <name>thiamine diphosphate</name>
        <dbReference type="ChEBI" id="CHEBI:58937"/>
    </cofactor>
</comment>
<evidence type="ECO:0000259" key="5">
    <source>
        <dbReference type="Pfam" id="PF00205"/>
    </source>
</evidence>
<organism evidence="8 9">
    <name type="scientific">Bacteroides fragilis CL07T12C05</name>
    <dbReference type="NCBI Taxonomy" id="997883"/>
    <lineage>
        <taxon>Bacteria</taxon>
        <taxon>Pseudomonadati</taxon>
        <taxon>Bacteroidota</taxon>
        <taxon>Bacteroidia</taxon>
        <taxon>Bacteroidales</taxon>
        <taxon>Bacteroidaceae</taxon>
        <taxon>Bacteroides</taxon>
    </lineage>
</organism>
<proteinExistence type="inferred from homology"/>
<dbReference type="Pfam" id="PF02776">
    <property type="entry name" value="TPP_enzyme_N"/>
    <property type="match status" value="1"/>
</dbReference>
<evidence type="ECO:0000259" key="7">
    <source>
        <dbReference type="Pfam" id="PF02776"/>
    </source>
</evidence>
<dbReference type="GO" id="GO:0009097">
    <property type="term" value="P:isoleucine biosynthetic process"/>
    <property type="evidence" value="ECO:0007669"/>
    <property type="project" value="TreeGrafter"/>
</dbReference>
<name>A0A0E2ANQ4_BACFG</name>
<dbReference type="HOGENOM" id="CLU_013748_1_3_10"/>
<dbReference type="SUPFAM" id="SSF52467">
    <property type="entry name" value="DHS-like NAD/FAD-binding domain"/>
    <property type="match status" value="1"/>
</dbReference>